<dbReference type="PANTHER" id="PTHR33121:SF76">
    <property type="entry name" value="SIGNALING PROTEIN"/>
    <property type="match status" value="1"/>
</dbReference>
<organism evidence="3 4">
    <name type="scientific">Lacrimispora algidixylanolytica</name>
    <dbReference type="NCBI Taxonomy" id="94868"/>
    <lineage>
        <taxon>Bacteria</taxon>
        <taxon>Bacillati</taxon>
        <taxon>Bacillota</taxon>
        <taxon>Clostridia</taxon>
        <taxon>Lachnospirales</taxon>
        <taxon>Lachnospiraceae</taxon>
        <taxon>Lacrimispora</taxon>
    </lineage>
</organism>
<evidence type="ECO:0000259" key="1">
    <source>
        <dbReference type="PROSITE" id="PS50883"/>
    </source>
</evidence>
<dbReference type="Gene3D" id="3.30.70.270">
    <property type="match status" value="1"/>
</dbReference>
<dbReference type="InterPro" id="IPR001633">
    <property type="entry name" value="EAL_dom"/>
</dbReference>
<dbReference type="OrthoDB" id="9813903at2"/>
<protein>
    <recommendedName>
        <fullName evidence="5">Diguanylate cyclase</fullName>
    </recommendedName>
</protein>
<evidence type="ECO:0000313" key="4">
    <source>
        <dbReference type="Proteomes" id="UP000284277"/>
    </source>
</evidence>
<dbReference type="InterPro" id="IPR000160">
    <property type="entry name" value="GGDEF_dom"/>
</dbReference>
<evidence type="ECO:0008006" key="5">
    <source>
        <dbReference type="Google" id="ProtNLM"/>
    </source>
</evidence>
<feature type="domain" description="GGDEF" evidence="2">
    <location>
        <begin position="431"/>
        <end position="579"/>
    </location>
</feature>
<dbReference type="AlphaFoldDB" id="A0A419TCS8"/>
<gene>
    <name evidence="3" type="ORF">BET01_02880</name>
</gene>
<evidence type="ECO:0000313" key="3">
    <source>
        <dbReference type="EMBL" id="RKD35304.1"/>
    </source>
</evidence>
<proteinExistence type="predicted"/>
<dbReference type="SMART" id="SM00267">
    <property type="entry name" value="GGDEF"/>
    <property type="match status" value="1"/>
</dbReference>
<dbReference type="InterPro" id="IPR046342">
    <property type="entry name" value="CBS_dom_sf"/>
</dbReference>
<dbReference type="InterPro" id="IPR043128">
    <property type="entry name" value="Rev_trsase/Diguanyl_cyclase"/>
</dbReference>
<dbReference type="InterPro" id="IPR050706">
    <property type="entry name" value="Cyclic-di-GMP_PDE-like"/>
</dbReference>
<accession>A0A419TCS8</accession>
<dbReference type="PANTHER" id="PTHR33121">
    <property type="entry name" value="CYCLIC DI-GMP PHOSPHODIESTERASE PDEF"/>
    <property type="match status" value="1"/>
</dbReference>
<evidence type="ECO:0000259" key="2">
    <source>
        <dbReference type="PROSITE" id="PS50887"/>
    </source>
</evidence>
<dbReference type="CDD" id="cd01949">
    <property type="entry name" value="GGDEF"/>
    <property type="match status" value="1"/>
</dbReference>
<dbReference type="SMART" id="SM00052">
    <property type="entry name" value="EAL"/>
    <property type="match status" value="1"/>
</dbReference>
<dbReference type="InterPro" id="IPR035919">
    <property type="entry name" value="EAL_sf"/>
</dbReference>
<dbReference type="SUPFAM" id="SSF54631">
    <property type="entry name" value="CBS-domain pair"/>
    <property type="match status" value="1"/>
</dbReference>
<dbReference type="SUPFAM" id="SSF141868">
    <property type="entry name" value="EAL domain-like"/>
    <property type="match status" value="1"/>
</dbReference>
<dbReference type="Pfam" id="PF00563">
    <property type="entry name" value="EAL"/>
    <property type="match status" value="1"/>
</dbReference>
<reference evidence="3 4" key="1">
    <citation type="submission" date="2016-08" db="EMBL/GenBank/DDBJ databases">
        <title>A new outlook on sporulation: Clostridium algidixylanolyticum.</title>
        <authorList>
            <person name="Poppleton D.I."/>
            <person name="Gribaldo S."/>
        </authorList>
    </citation>
    <scope>NUCLEOTIDE SEQUENCE [LARGE SCALE GENOMIC DNA]</scope>
    <source>
        <strain evidence="3 4">SPL73</strain>
    </source>
</reference>
<dbReference type="Pfam" id="PF00990">
    <property type="entry name" value="GGDEF"/>
    <property type="match status" value="1"/>
</dbReference>
<dbReference type="CDD" id="cd01948">
    <property type="entry name" value="EAL"/>
    <property type="match status" value="1"/>
</dbReference>
<dbReference type="Gene3D" id="3.20.20.450">
    <property type="entry name" value="EAL domain"/>
    <property type="match status" value="1"/>
</dbReference>
<dbReference type="NCBIfam" id="TIGR00254">
    <property type="entry name" value="GGDEF"/>
    <property type="match status" value="1"/>
</dbReference>
<feature type="domain" description="EAL" evidence="1">
    <location>
        <begin position="1"/>
        <end position="251"/>
    </location>
</feature>
<dbReference type="EMBL" id="MCIA01000001">
    <property type="protein sequence ID" value="RKD35304.1"/>
    <property type="molecule type" value="Genomic_DNA"/>
</dbReference>
<dbReference type="InterPro" id="IPR029787">
    <property type="entry name" value="Nucleotide_cyclase"/>
</dbReference>
<dbReference type="PROSITE" id="PS50883">
    <property type="entry name" value="EAL"/>
    <property type="match status" value="1"/>
</dbReference>
<comment type="caution">
    <text evidence="3">The sequence shown here is derived from an EMBL/GenBank/DDBJ whole genome shotgun (WGS) entry which is preliminary data.</text>
</comment>
<sequence length="579" mass="65910">MKDKYRLLDQIIEGHFITPVFQPIASLKDGRTYGYEALSRISNPSLSMNIEEMFQIADECNKSWALETLCRTKALEHLECLGMDKKLFLNVNANIIYDKKFQEGFTKQKLKEDGIDSDNIIFEITERVAVTDGEAFLGSINHYKNQKYGIAIDDVGSCYSGLNIIASVKPNLIKLSTELVRDIDKSETKQLLCQAMVDFSKRAGTLLIAEGIETEEELKTLIRLRVDLGQGFFLGFPEKTFKELPQDKIELIKKHHGRNHNLFNQNSIYPVIGLLSKPGYTFSPNERAEVIYETIHFSPSITEFTIVENETAIGFMTKNALSEAFGGRYGFSLNSKKRISQLAMADFLRVDYYMPADHVSSLAMRRTFEQLYSPIVVEKEGNYWGIVTIKDLLEACTKAEVDTAMHSNPLTRLPGNLIIEQEILSRVFEEEPYCITYYDIDNFKAYNDVYGFKNGDMMLALVADTLKNCAINQEFIGHIGGDDFIVIFDTHDAKDYCQNVIDQFSSKVTLLYHEEDITKGYITSKNRHGVTENFPIASLSIAGISNKNIHYETIDSFSKEIAYLKKKCKRQSGNYFEII</sequence>
<name>A0A419TCS8_9FIRM</name>
<dbReference type="SUPFAM" id="SSF55073">
    <property type="entry name" value="Nucleotide cyclase"/>
    <property type="match status" value="1"/>
</dbReference>
<dbReference type="RefSeq" id="WP_120195241.1">
    <property type="nucleotide sequence ID" value="NZ_MCIA01000001.1"/>
</dbReference>
<dbReference type="Proteomes" id="UP000284277">
    <property type="component" value="Unassembled WGS sequence"/>
</dbReference>
<keyword evidence="4" id="KW-1185">Reference proteome</keyword>
<dbReference type="PROSITE" id="PS50887">
    <property type="entry name" value="GGDEF"/>
    <property type="match status" value="1"/>
</dbReference>
<dbReference type="GO" id="GO:0071111">
    <property type="term" value="F:cyclic-guanylate-specific phosphodiesterase activity"/>
    <property type="evidence" value="ECO:0007669"/>
    <property type="project" value="InterPro"/>
</dbReference>